<dbReference type="GO" id="GO:0035999">
    <property type="term" value="P:tetrahydrofolate interconversion"/>
    <property type="evidence" value="ECO:0007669"/>
    <property type="project" value="UniProtKB-UniPathway"/>
</dbReference>
<dbReference type="GO" id="GO:0071949">
    <property type="term" value="F:FAD binding"/>
    <property type="evidence" value="ECO:0007669"/>
    <property type="project" value="TreeGrafter"/>
</dbReference>
<protein>
    <recommendedName>
        <fullName evidence="9">Methylenetetrahydrofolate reductase</fullName>
    </recommendedName>
</protein>
<dbReference type="PANTHER" id="PTHR45754:SF3">
    <property type="entry name" value="METHYLENETETRAHYDROFOLATE REDUCTASE (NADPH)"/>
    <property type="match status" value="1"/>
</dbReference>
<comment type="pathway">
    <text evidence="7">Amino-acid biosynthesis; L-methionine biosynthesis via de novo pathway.</text>
</comment>
<evidence type="ECO:0000256" key="5">
    <source>
        <dbReference type="ARBA" id="ARBA00022827"/>
    </source>
</evidence>
<proteinExistence type="inferred from homology"/>
<evidence type="ECO:0000256" key="1">
    <source>
        <dbReference type="ARBA" id="ARBA00001974"/>
    </source>
</evidence>
<evidence type="ECO:0000313" key="11">
    <source>
        <dbReference type="Proteomes" id="UP000002191"/>
    </source>
</evidence>
<dbReference type="KEGG" id="das:Daes_3175"/>
<reference evidence="10 11" key="2">
    <citation type="journal article" date="2014" name="Genome Announc.">
        <title>Complete Genome Sequence of the Subsurface, Mesophilic Sulfate-Reducing Bacterium Desulfovibrio aespoeensis Aspo-2.</title>
        <authorList>
            <person name="Pedersen K."/>
            <person name="Bengtsson A."/>
            <person name="Edlund J."/>
            <person name="Rabe L."/>
            <person name="Hazen T."/>
            <person name="Chakraborty R."/>
            <person name="Goodwin L."/>
            <person name="Shapiro N."/>
        </authorList>
    </citation>
    <scope>NUCLEOTIDE SEQUENCE [LARGE SCALE GENOMIC DNA]</scope>
    <source>
        <strain evidence="11">ATCC 700646 / DSM 10631 / Aspo-2</strain>
    </source>
</reference>
<keyword evidence="11" id="KW-1185">Reference proteome</keyword>
<keyword evidence="4 9" id="KW-0285">Flavoprotein</keyword>
<evidence type="ECO:0000313" key="10">
    <source>
        <dbReference type="EMBL" id="ADU64167.1"/>
    </source>
</evidence>
<dbReference type="InterPro" id="IPR029041">
    <property type="entry name" value="FAD-linked_oxidoreductase-like"/>
</dbReference>
<gene>
    <name evidence="10" type="ordered locus">Daes_3175</name>
</gene>
<dbReference type="EMBL" id="CP002431">
    <property type="protein sequence ID" value="ADU64167.1"/>
    <property type="molecule type" value="Genomic_DNA"/>
</dbReference>
<evidence type="ECO:0000256" key="9">
    <source>
        <dbReference type="RuleBase" id="RU003862"/>
    </source>
</evidence>
<dbReference type="AlphaFoldDB" id="E6VR83"/>
<comment type="similarity">
    <text evidence="3 9">Belongs to the methylenetetrahydrofolate reductase family.</text>
</comment>
<dbReference type="GO" id="GO:0009086">
    <property type="term" value="P:methionine biosynthetic process"/>
    <property type="evidence" value="ECO:0007669"/>
    <property type="project" value="TreeGrafter"/>
</dbReference>
<dbReference type="eggNOG" id="COG0685">
    <property type="taxonomic scope" value="Bacteria"/>
</dbReference>
<dbReference type="HOGENOM" id="CLU_025841_0_2_7"/>
<dbReference type="GO" id="GO:0005829">
    <property type="term" value="C:cytosol"/>
    <property type="evidence" value="ECO:0007669"/>
    <property type="project" value="TreeGrafter"/>
</dbReference>
<comment type="cofactor">
    <cofactor evidence="1 9">
        <name>FAD</name>
        <dbReference type="ChEBI" id="CHEBI:57692"/>
    </cofactor>
</comment>
<dbReference type="Proteomes" id="UP000002191">
    <property type="component" value="Chromosome"/>
</dbReference>
<dbReference type="InterPro" id="IPR003171">
    <property type="entry name" value="Mehydrof_redctse-like"/>
</dbReference>
<dbReference type="STRING" id="643562.Daes_3175"/>
<dbReference type="GO" id="GO:0106312">
    <property type="term" value="F:methylenetetrahydrofolate reductase (NADH) activity"/>
    <property type="evidence" value="ECO:0007669"/>
    <property type="project" value="UniProtKB-EC"/>
</dbReference>
<name>E6VR83_PSEA9</name>
<dbReference type="CDD" id="cd00537">
    <property type="entry name" value="MTHFR"/>
    <property type="match status" value="1"/>
</dbReference>
<keyword evidence="6 9" id="KW-0560">Oxidoreductase</keyword>
<evidence type="ECO:0000256" key="6">
    <source>
        <dbReference type="ARBA" id="ARBA00023002"/>
    </source>
</evidence>
<dbReference type="SUPFAM" id="SSF51730">
    <property type="entry name" value="FAD-linked oxidoreductase"/>
    <property type="match status" value="1"/>
</dbReference>
<comment type="catalytic activity">
    <reaction evidence="8">
        <text>(6S)-5-methyl-5,6,7,8-tetrahydrofolate + NAD(+) = (6R)-5,10-methylene-5,6,7,8-tetrahydrofolate + NADH + H(+)</text>
        <dbReference type="Rhea" id="RHEA:19821"/>
        <dbReference type="ChEBI" id="CHEBI:15378"/>
        <dbReference type="ChEBI" id="CHEBI:15636"/>
        <dbReference type="ChEBI" id="CHEBI:18608"/>
        <dbReference type="ChEBI" id="CHEBI:57540"/>
        <dbReference type="ChEBI" id="CHEBI:57945"/>
        <dbReference type="EC" id="1.5.1.54"/>
    </reaction>
    <physiologicalReaction direction="right-to-left" evidence="8">
        <dbReference type="Rhea" id="RHEA:19823"/>
    </physiologicalReaction>
</comment>
<sequence length="290" mass="31012">MRIPDLIGSLSRPFVSIELLPPRREAELAGFGQAVQALKGMKPLFAAVTCGAGGRGAVGTLETARDLAEDHGFTVMPHLTCVHVPPAALPGQLDALRTCGIRNVLAVRGDFPAGMEPVSKGFRHASDLVARVRQLAPDMAVGVAAYPDGHPDSRSILEDIGFLRFKLDQGASFAVTQLFFDNRRYFDMVDRLAAMGCTKPIIPSILPIRSLGQIKRVMELCDAPVPGTLLADIEAAHAKDGDAGVRRYGVAQAASQLSELLEQGAPGVHLYPFNRADMCLEVVQRAGLLP</sequence>
<dbReference type="Gene3D" id="3.20.20.220">
    <property type="match status" value="1"/>
</dbReference>
<organism evidence="10 11">
    <name type="scientific">Pseudodesulfovibrio aespoeensis (strain ATCC 700646 / DSM 10631 / Aspo-2)</name>
    <name type="common">Desulfovibrio aespoeensis</name>
    <dbReference type="NCBI Taxonomy" id="643562"/>
    <lineage>
        <taxon>Bacteria</taxon>
        <taxon>Pseudomonadati</taxon>
        <taxon>Thermodesulfobacteriota</taxon>
        <taxon>Desulfovibrionia</taxon>
        <taxon>Desulfovibrionales</taxon>
        <taxon>Desulfovibrionaceae</taxon>
    </lineage>
</organism>
<dbReference type="OrthoDB" id="9812555at2"/>
<dbReference type="Pfam" id="PF02219">
    <property type="entry name" value="MTHFR"/>
    <property type="match status" value="1"/>
</dbReference>
<evidence type="ECO:0000256" key="3">
    <source>
        <dbReference type="ARBA" id="ARBA00006743"/>
    </source>
</evidence>
<evidence type="ECO:0000256" key="2">
    <source>
        <dbReference type="ARBA" id="ARBA00004777"/>
    </source>
</evidence>
<comment type="pathway">
    <text evidence="2 9">One-carbon metabolism; tetrahydrofolate interconversion.</text>
</comment>
<evidence type="ECO:0000256" key="8">
    <source>
        <dbReference type="ARBA" id="ARBA00048628"/>
    </source>
</evidence>
<evidence type="ECO:0000256" key="4">
    <source>
        <dbReference type="ARBA" id="ARBA00022630"/>
    </source>
</evidence>
<reference evidence="11" key="1">
    <citation type="submission" date="2010-12" db="EMBL/GenBank/DDBJ databases">
        <title>Complete sequence of Desulfovibrio aespoeensis Aspo-2.</title>
        <authorList>
            <consortium name="US DOE Joint Genome Institute"/>
            <person name="Lucas S."/>
            <person name="Copeland A."/>
            <person name="Lapidus A."/>
            <person name="Cheng J.-F."/>
            <person name="Goodwin L."/>
            <person name="Pitluck S."/>
            <person name="Chertkov O."/>
            <person name="Misra M."/>
            <person name="Detter J.C."/>
            <person name="Han C."/>
            <person name="Tapia R."/>
            <person name="Land M."/>
            <person name="Hauser L."/>
            <person name="Kyrpides N."/>
            <person name="Ivanova N."/>
            <person name="Ovchinnikova G."/>
            <person name="Pedersen K."/>
            <person name="Jagevall S."/>
            <person name="Hazen T."/>
            <person name="Woyke T."/>
        </authorList>
    </citation>
    <scope>NUCLEOTIDE SEQUENCE [LARGE SCALE GENOMIC DNA]</scope>
    <source>
        <strain evidence="11">ATCC 700646 / DSM 10631 / Aspo-2</strain>
    </source>
</reference>
<keyword evidence="5 9" id="KW-0274">FAD</keyword>
<accession>E6VR83</accession>
<dbReference type="UniPathway" id="UPA00193"/>
<dbReference type="PANTHER" id="PTHR45754">
    <property type="entry name" value="METHYLENETETRAHYDROFOLATE REDUCTASE"/>
    <property type="match status" value="1"/>
</dbReference>
<dbReference type="RefSeq" id="WP_013516068.1">
    <property type="nucleotide sequence ID" value="NC_014844.1"/>
</dbReference>
<evidence type="ECO:0000256" key="7">
    <source>
        <dbReference type="ARBA" id="ARBA00034478"/>
    </source>
</evidence>